<evidence type="ECO:0008006" key="4">
    <source>
        <dbReference type="Google" id="ProtNLM"/>
    </source>
</evidence>
<gene>
    <name evidence="2" type="ORF">EDD40_7293</name>
</gene>
<dbReference type="EMBL" id="RJKM01000001">
    <property type="protein sequence ID" value="ROP41833.1"/>
    <property type="molecule type" value="Genomic_DNA"/>
</dbReference>
<feature type="region of interest" description="Disordered" evidence="1">
    <location>
        <begin position="1"/>
        <end position="40"/>
    </location>
</feature>
<organism evidence="2 3">
    <name type="scientific">Saccharothrix texasensis</name>
    <dbReference type="NCBI Taxonomy" id="103734"/>
    <lineage>
        <taxon>Bacteria</taxon>
        <taxon>Bacillati</taxon>
        <taxon>Actinomycetota</taxon>
        <taxon>Actinomycetes</taxon>
        <taxon>Pseudonocardiales</taxon>
        <taxon>Pseudonocardiaceae</taxon>
        <taxon>Saccharothrix</taxon>
    </lineage>
</organism>
<dbReference type="RefSeq" id="WP_123746871.1">
    <property type="nucleotide sequence ID" value="NZ_RJKM01000001.1"/>
</dbReference>
<evidence type="ECO:0000256" key="1">
    <source>
        <dbReference type="SAM" id="MobiDB-lite"/>
    </source>
</evidence>
<dbReference type="Proteomes" id="UP000268727">
    <property type="component" value="Unassembled WGS sequence"/>
</dbReference>
<dbReference type="OrthoDB" id="4332350at2"/>
<evidence type="ECO:0000313" key="3">
    <source>
        <dbReference type="Proteomes" id="UP000268727"/>
    </source>
</evidence>
<comment type="caution">
    <text evidence="2">The sequence shown here is derived from an EMBL/GenBank/DDBJ whole genome shotgun (WGS) entry which is preliminary data.</text>
</comment>
<feature type="compositionally biased region" description="Basic and acidic residues" evidence="1">
    <location>
        <begin position="1"/>
        <end position="19"/>
    </location>
</feature>
<keyword evidence="3" id="KW-1185">Reference proteome</keyword>
<sequence length="330" mass="36666">MTKSDPKSDSKKDPARTEEPPPAAEGTKDRARPLAPVTTPDFGSPIVDELHVKRFELLYRRLPVGARVARVFVTRSGNCLTYPATGQPTTGELVWNKVRTVYEVDLGIHVSTVKAHLPSRGDKIYFKATVDLEWKVTDPAQVVQAGVTDVRKVLSPRLLARLRAVTRRFDIEDAAQAENCANEELEDDSLGADRGLWVRPHVRLAMDDTSLGQSDIQRKVDHFRTIIAEGDFDQFALQLTLKPADIDSVVKVLVDERDSRLRATFDFMNRLLESDALDRWQIDDQVRTALQMAQESIFRVLTGSGQPRLVSSGEAIREPVASGNGSASLP</sequence>
<dbReference type="AlphaFoldDB" id="A0A3N1HH43"/>
<protein>
    <recommendedName>
        <fullName evidence="4">SPFH domain/Band 7 family protein</fullName>
    </recommendedName>
</protein>
<proteinExistence type="predicted"/>
<name>A0A3N1HH43_9PSEU</name>
<evidence type="ECO:0000313" key="2">
    <source>
        <dbReference type="EMBL" id="ROP41833.1"/>
    </source>
</evidence>
<reference evidence="2 3" key="1">
    <citation type="submission" date="2018-11" db="EMBL/GenBank/DDBJ databases">
        <title>Sequencing the genomes of 1000 actinobacteria strains.</title>
        <authorList>
            <person name="Klenk H.-P."/>
        </authorList>
    </citation>
    <scope>NUCLEOTIDE SEQUENCE [LARGE SCALE GENOMIC DNA]</scope>
    <source>
        <strain evidence="2 3">DSM 44231</strain>
    </source>
</reference>
<accession>A0A3N1HH43</accession>